<evidence type="ECO:0000259" key="4">
    <source>
        <dbReference type="SMART" id="SM00978"/>
    </source>
</evidence>
<dbReference type="InterPro" id="IPR032710">
    <property type="entry name" value="NTF2-like_dom_sf"/>
</dbReference>
<dbReference type="eggNOG" id="COG4395">
    <property type="taxonomic scope" value="Bacteria"/>
</dbReference>
<evidence type="ECO:0000313" key="5">
    <source>
        <dbReference type="EMBL" id="AHF02423.1"/>
    </source>
</evidence>
<dbReference type="InterPro" id="IPR007379">
    <property type="entry name" value="Tim44-like_dom"/>
</dbReference>
<dbReference type="Pfam" id="PF04280">
    <property type="entry name" value="Tim44"/>
    <property type="match status" value="1"/>
</dbReference>
<dbReference type="Proteomes" id="UP000005275">
    <property type="component" value="Chromosome"/>
</dbReference>
<dbReference type="SUPFAM" id="SSF54427">
    <property type="entry name" value="NTF2-like"/>
    <property type="match status" value="1"/>
</dbReference>
<dbReference type="PANTHER" id="PTHR41542">
    <property type="entry name" value="BLL5807 PROTEIN"/>
    <property type="match status" value="1"/>
</dbReference>
<dbReference type="KEGG" id="mpur:MARPU_00075"/>
<protein>
    <submittedName>
        <fullName evidence="5">Preprotein translocase subunit Tim44</fullName>
    </submittedName>
</protein>
<feature type="region of interest" description="Disordered" evidence="1">
    <location>
        <begin position="31"/>
        <end position="74"/>
    </location>
</feature>
<dbReference type="AlphaFoldDB" id="W0DYS5"/>
<evidence type="ECO:0000313" key="6">
    <source>
        <dbReference type="Proteomes" id="UP000005275"/>
    </source>
</evidence>
<feature type="region of interest" description="Disordered" evidence="1">
    <location>
        <begin position="135"/>
        <end position="164"/>
    </location>
</feature>
<keyword evidence="3" id="KW-0732">Signal</keyword>
<feature type="compositionally biased region" description="Polar residues" evidence="1">
    <location>
        <begin position="63"/>
        <end position="73"/>
    </location>
</feature>
<dbReference type="SMART" id="SM00978">
    <property type="entry name" value="Tim44"/>
    <property type="match status" value="1"/>
</dbReference>
<organism evidence="5 6">
    <name type="scientific">Marichromatium purpuratum 984</name>
    <dbReference type="NCBI Taxonomy" id="765910"/>
    <lineage>
        <taxon>Bacteria</taxon>
        <taxon>Pseudomonadati</taxon>
        <taxon>Pseudomonadota</taxon>
        <taxon>Gammaproteobacteria</taxon>
        <taxon>Chromatiales</taxon>
        <taxon>Chromatiaceae</taxon>
        <taxon>Marichromatium</taxon>
    </lineage>
</organism>
<evidence type="ECO:0000256" key="1">
    <source>
        <dbReference type="SAM" id="MobiDB-lite"/>
    </source>
</evidence>
<feature type="compositionally biased region" description="Low complexity" evidence="1">
    <location>
        <begin position="36"/>
        <end position="62"/>
    </location>
</feature>
<keyword evidence="6" id="KW-1185">Reference proteome</keyword>
<dbReference type="OrthoDB" id="5298777at2"/>
<keyword evidence="2" id="KW-0812">Transmembrane</keyword>
<keyword evidence="2" id="KW-1133">Transmembrane helix</keyword>
<dbReference type="HOGENOM" id="CLU_052470_1_0_6"/>
<feature type="domain" description="Tim44-like" evidence="4">
    <location>
        <begin position="159"/>
        <end position="288"/>
    </location>
</feature>
<accession>W0DYS5</accession>
<dbReference type="RefSeq" id="WP_005222220.1">
    <property type="nucleotide sequence ID" value="NZ_CP007031.1"/>
</dbReference>
<feature type="chain" id="PRO_5004787369" evidence="3">
    <location>
        <begin position="28"/>
        <end position="291"/>
    </location>
</feature>
<feature type="transmembrane region" description="Helical" evidence="2">
    <location>
        <begin position="77"/>
        <end position="95"/>
    </location>
</feature>
<evidence type="ECO:0000256" key="3">
    <source>
        <dbReference type="SAM" id="SignalP"/>
    </source>
</evidence>
<dbReference type="PANTHER" id="PTHR41542:SF1">
    <property type="entry name" value="BLL5807 PROTEIN"/>
    <property type="match status" value="1"/>
</dbReference>
<reference evidence="5 6" key="1">
    <citation type="submission" date="2013-12" db="EMBL/GenBank/DDBJ databases">
        <authorList>
            <consortium name="DOE Joint Genome Institute"/>
            <person name="Bryant D.A."/>
            <person name="Huntemann M."/>
            <person name="Han J."/>
            <person name="Chen A."/>
            <person name="Kyrpides N."/>
            <person name="Mavromatis K."/>
            <person name="Markowitz V."/>
            <person name="Palaniappan K."/>
            <person name="Ivanova N."/>
            <person name="Schaumberg A."/>
            <person name="Pati A."/>
            <person name="Liolios K."/>
            <person name="Nordberg H.P."/>
            <person name="Cantor M.N."/>
            <person name="Hua S.X."/>
            <person name="Woyke T."/>
        </authorList>
    </citation>
    <scope>NUCLEOTIDE SEQUENCE [LARGE SCALE GENOMIC DNA]</scope>
    <source>
        <strain evidence="5 6">984</strain>
    </source>
</reference>
<keyword evidence="2" id="KW-0472">Membrane</keyword>
<dbReference type="STRING" id="765910.MARPU_00075"/>
<evidence type="ECO:0000256" key="2">
    <source>
        <dbReference type="SAM" id="Phobius"/>
    </source>
</evidence>
<name>W0DYS5_MARPU</name>
<sequence>MTVKTLFTTALALVVVGFMSVSTDVEAKRFGGGSSLGKQSSSLSSRPAQRQQQAAQPRAPAATNDQRPQQKSGASRWLGPLAGLAAGGLLASLFFGDGFEGFQFMDFLLIALLVFGAVMLFRALRRRQATGPVPAAAGAHGRVMPGQQRQAHPGAVGTQRAGGTQQQPSWFNAAGFLEDAKAHYVRLQSAWDQADMNDIAEYTTPELFAELERERAKLSGPQSTEVVQLKTELVGVRRDGDQVVVSVLFSGLIREQAQAPAESFREVWHIQHTWASPAGDWFIAGIQQVES</sequence>
<gene>
    <name evidence="5" type="ORF">MARPU_00075</name>
</gene>
<proteinExistence type="predicted"/>
<feature type="signal peptide" evidence="3">
    <location>
        <begin position="1"/>
        <end position="27"/>
    </location>
</feature>
<feature type="transmembrane region" description="Helical" evidence="2">
    <location>
        <begin position="107"/>
        <end position="124"/>
    </location>
</feature>
<dbReference type="EMBL" id="CP007031">
    <property type="protein sequence ID" value="AHF02423.1"/>
    <property type="molecule type" value="Genomic_DNA"/>
</dbReference>